<evidence type="ECO:0000313" key="2">
    <source>
        <dbReference type="WBParaSite" id="PEQ_0000267901-mRNA-1"/>
    </source>
</evidence>
<accession>A0A914R7R1</accession>
<proteinExistence type="predicted"/>
<protein>
    <submittedName>
        <fullName evidence="2">Uncharacterized protein</fullName>
    </submittedName>
</protein>
<evidence type="ECO:0000313" key="1">
    <source>
        <dbReference type="Proteomes" id="UP000887564"/>
    </source>
</evidence>
<dbReference type="AlphaFoldDB" id="A0A914R7R1"/>
<name>A0A914R7R1_PAREQ</name>
<reference evidence="2" key="1">
    <citation type="submission" date="2022-11" db="UniProtKB">
        <authorList>
            <consortium name="WormBaseParasite"/>
        </authorList>
    </citation>
    <scope>IDENTIFICATION</scope>
</reference>
<dbReference type="Proteomes" id="UP000887564">
    <property type="component" value="Unplaced"/>
</dbReference>
<organism evidence="1 2">
    <name type="scientific">Parascaris equorum</name>
    <name type="common">Equine roundworm</name>
    <dbReference type="NCBI Taxonomy" id="6256"/>
    <lineage>
        <taxon>Eukaryota</taxon>
        <taxon>Metazoa</taxon>
        <taxon>Ecdysozoa</taxon>
        <taxon>Nematoda</taxon>
        <taxon>Chromadorea</taxon>
        <taxon>Rhabditida</taxon>
        <taxon>Spirurina</taxon>
        <taxon>Ascaridomorpha</taxon>
        <taxon>Ascaridoidea</taxon>
        <taxon>Ascarididae</taxon>
        <taxon>Parascaris</taxon>
    </lineage>
</organism>
<keyword evidence="1" id="KW-1185">Reference proteome</keyword>
<dbReference type="WBParaSite" id="PEQ_0000267901-mRNA-1">
    <property type="protein sequence ID" value="PEQ_0000267901-mRNA-1"/>
    <property type="gene ID" value="PEQ_0000267901"/>
</dbReference>
<sequence>LLDSSITPTATGIVFDAAIGPFAFIDNGGETPAEDIGLLGVDPGEGLVPGALLNVLFSCFTLTSSLGGSHDVSGFLDLSPIVPTSVGGTIDPPRSIEAFERGTSPLAACCSCCSTICELAAFCFFSDPIALTTSITFHCCTITVNYICFTQH</sequence>